<dbReference type="AlphaFoldDB" id="A0A0W0ZQ56"/>
<evidence type="ECO:0000256" key="1">
    <source>
        <dbReference type="SAM" id="SignalP"/>
    </source>
</evidence>
<dbReference type="Proteomes" id="UP000054926">
    <property type="component" value="Unassembled WGS sequence"/>
</dbReference>
<dbReference type="InterPro" id="IPR035940">
    <property type="entry name" value="CAP_sf"/>
</dbReference>
<gene>
    <name evidence="3" type="ORF">Lste_0468</name>
</gene>
<comment type="caution">
    <text evidence="3">The sequence shown here is derived from an EMBL/GenBank/DDBJ whole genome shotgun (WGS) entry which is preliminary data.</text>
</comment>
<organism evidence="3 4">
    <name type="scientific">Legionella steelei</name>
    <dbReference type="NCBI Taxonomy" id="947033"/>
    <lineage>
        <taxon>Bacteria</taxon>
        <taxon>Pseudomonadati</taxon>
        <taxon>Pseudomonadota</taxon>
        <taxon>Gammaproteobacteria</taxon>
        <taxon>Legionellales</taxon>
        <taxon>Legionellaceae</taxon>
        <taxon>Legionella</taxon>
    </lineage>
</organism>
<proteinExistence type="predicted"/>
<evidence type="ECO:0000259" key="2">
    <source>
        <dbReference type="Pfam" id="PF00188"/>
    </source>
</evidence>
<name>A0A0W0ZQ56_9GAMM</name>
<accession>A0A0W0ZQ56</accession>
<feature type="domain" description="SCP" evidence="2">
    <location>
        <begin position="43"/>
        <end position="155"/>
    </location>
</feature>
<dbReference type="EMBL" id="LNYY01000005">
    <property type="protein sequence ID" value="KTD71144.1"/>
    <property type="molecule type" value="Genomic_DNA"/>
</dbReference>
<dbReference type="PATRIC" id="fig|947033.5.peg.500"/>
<dbReference type="CDD" id="cd05379">
    <property type="entry name" value="CAP_bacterial"/>
    <property type="match status" value="1"/>
</dbReference>
<evidence type="ECO:0000313" key="4">
    <source>
        <dbReference type="Proteomes" id="UP000054926"/>
    </source>
</evidence>
<dbReference type="PANTHER" id="PTHR31157">
    <property type="entry name" value="SCP DOMAIN-CONTAINING PROTEIN"/>
    <property type="match status" value="1"/>
</dbReference>
<reference evidence="3 4" key="1">
    <citation type="submission" date="2015-11" db="EMBL/GenBank/DDBJ databases">
        <title>Genomic analysis of 38 Legionella species identifies large and diverse effector repertoires.</title>
        <authorList>
            <person name="Burstein D."/>
            <person name="Amaro F."/>
            <person name="Zusman T."/>
            <person name="Lifshitz Z."/>
            <person name="Cohen O."/>
            <person name="Gilbert J.A."/>
            <person name="Pupko T."/>
            <person name="Shuman H.A."/>
            <person name="Segal G."/>
        </authorList>
    </citation>
    <scope>NUCLEOTIDE SEQUENCE [LARGE SCALE GENOMIC DNA]</scope>
    <source>
        <strain evidence="3 4">IMVS3376</strain>
    </source>
</reference>
<evidence type="ECO:0000313" key="3">
    <source>
        <dbReference type="EMBL" id="KTD71144.1"/>
    </source>
</evidence>
<feature type="signal peptide" evidence="1">
    <location>
        <begin position="1"/>
        <end position="23"/>
    </location>
</feature>
<dbReference type="SUPFAM" id="SSF55797">
    <property type="entry name" value="PR-1-like"/>
    <property type="match status" value="1"/>
</dbReference>
<keyword evidence="1" id="KW-0732">Signal</keyword>
<dbReference type="RefSeq" id="WP_058509478.1">
    <property type="nucleotide sequence ID" value="NZ_LNYY01000005.1"/>
</dbReference>
<feature type="chain" id="PRO_5006918926" evidence="1">
    <location>
        <begin position="24"/>
        <end position="183"/>
    </location>
</feature>
<protein>
    <submittedName>
        <fullName evidence="3">Putative transporter</fullName>
    </submittedName>
</protein>
<dbReference type="Gene3D" id="3.40.33.10">
    <property type="entry name" value="CAP"/>
    <property type="match status" value="1"/>
</dbReference>
<dbReference type="InterPro" id="IPR014044">
    <property type="entry name" value="CAP_dom"/>
</dbReference>
<sequence length="183" mass="20711">MSLKTRIIILSSIFFNLLPCAYAATAAKHVENDTAIQNAVLFYINEYRQQHGLSKLTMDNNIVIQAKQHSQDMASHRMSFGHQDFGKRIAKLRSQIKNTGGGAENVAYNYKTAQIVVSQWVRSPGHRRNIVGNYNLTGIGVARDKQGKLYYTQIFLQTGKAPQKYATRRAYMAVPFFGIQRHS</sequence>
<dbReference type="OrthoDB" id="68195at2"/>
<keyword evidence="4" id="KW-1185">Reference proteome</keyword>
<dbReference type="PANTHER" id="PTHR31157:SF1">
    <property type="entry name" value="SCP DOMAIN-CONTAINING PROTEIN"/>
    <property type="match status" value="1"/>
</dbReference>
<dbReference type="STRING" id="947033.Lste_0468"/>
<dbReference type="Pfam" id="PF00188">
    <property type="entry name" value="CAP"/>
    <property type="match status" value="1"/>
</dbReference>